<gene>
    <name evidence="1" type="ORF">PVAND_005306</name>
</gene>
<evidence type="ECO:0000313" key="2">
    <source>
        <dbReference type="Proteomes" id="UP001107558"/>
    </source>
</evidence>
<proteinExistence type="predicted"/>
<reference evidence="1" key="1">
    <citation type="submission" date="2021-03" db="EMBL/GenBank/DDBJ databases">
        <title>Chromosome level genome of the anhydrobiotic midge Polypedilum vanderplanki.</title>
        <authorList>
            <person name="Yoshida Y."/>
            <person name="Kikawada T."/>
            <person name="Gusev O."/>
        </authorList>
    </citation>
    <scope>NUCLEOTIDE SEQUENCE</scope>
    <source>
        <strain evidence="1">NIAS01</strain>
        <tissue evidence="1">Whole body or cell culture</tissue>
    </source>
</reference>
<dbReference type="PANTHER" id="PTHR21261:SF8">
    <property type="entry name" value="BEATEN PATH IA, ISOFORM B-RELATED"/>
    <property type="match status" value="1"/>
</dbReference>
<dbReference type="PANTHER" id="PTHR21261">
    <property type="entry name" value="BEAT PROTEIN"/>
    <property type="match status" value="1"/>
</dbReference>
<keyword evidence="2" id="KW-1185">Reference proteome</keyword>
<dbReference type="GO" id="GO:0008045">
    <property type="term" value="P:motor neuron axon guidance"/>
    <property type="evidence" value="ECO:0007669"/>
    <property type="project" value="TreeGrafter"/>
</dbReference>
<evidence type="ECO:0000313" key="1">
    <source>
        <dbReference type="EMBL" id="KAG5675398.1"/>
    </source>
</evidence>
<sequence>MFESVPSNISYIILKSVEPSISGKYICEISADAPSFHTEIVSSEMEVVDVPQSKPIITEIKTHYRISELIRGNCSSQYSRPAANLTFLINDMPITTSIRQYPTVKDESRNLVSNTIGLFYRIQQQNFANGRLKISCIASIYNLYKERADKIIEIDQPTVFSASASQSFIDLPSSHYSSYHDSYDSASNHNDAQIQADMSSSASTFLNNNRQQHQQKFILECVFCMFIVLKLLLRNASI</sequence>
<dbReference type="OrthoDB" id="6419989at2759"/>
<evidence type="ECO:0008006" key="3">
    <source>
        <dbReference type="Google" id="ProtNLM"/>
    </source>
</evidence>
<name>A0A9J6C1P0_POLVA</name>
<comment type="caution">
    <text evidence="1">The sequence shown here is derived from an EMBL/GenBank/DDBJ whole genome shotgun (WGS) entry which is preliminary data.</text>
</comment>
<accession>A0A9J6C1P0</accession>
<dbReference type="EMBL" id="JADBJN010000002">
    <property type="protein sequence ID" value="KAG5675398.1"/>
    <property type="molecule type" value="Genomic_DNA"/>
</dbReference>
<organism evidence="1 2">
    <name type="scientific">Polypedilum vanderplanki</name>
    <name type="common">Sleeping chironomid midge</name>
    <dbReference type="NCBI Taxonomy" id="319348"/>
    <lineage>
        <taxon>Eukaryota</taxon>
        <taxon>Metazoa</taxon>
        <taxon>Ecdysozoa</taxon>
        <taxon>Arthropoda</taxon>
        <taxon>Hexapoda</taxon>
        <taxon>Insecta</taxon>
        <taxon>Pterygota</taxon>
        <taxon>Neoptera</taxon>
        <taxon>Endopterygota</taxon>
        <taxon>Diptera</taxon>
        <taxon>Nematocera</taxon>
        <taxon>Chironomoidea</taxon>
        <taxon>Chironomidae</taxon>
        <taxon>Chironominae</taxon>
        <taxon>Polypedilum</taxon>
        <taxon>Polypedilum</taxon>
    </lineage>
</organism>
<protein>
    <recommendedName>
        <fullName evidence="3">Beat protein</fullName>
    </recommendedName>
</protein>
<dbReference type="Proteomes" id="UP001107558">
    <property type="component" value="Chromosome 2"/>
</dbReference>
<dbReference type="AlphaFoldDB" id="A0A9J6C1P0"/>